<dbReference type="InterPro" id="IPR005545">
    <property type="entry name" value="YCII"/>
</dbReference>
<evidence type="ECO:0000313" key="3">
    <source>
        <dbReference type="EMBL" id="BAA17631.1"/>
    </source>
</evidence>
<organism evidence="3 4">
    <name type="scientific">Synechocystis sp. (strain ATCC 27184 / PCC 6803 / Kazusa)</name>
    <dbReference type="NCBI Taxonomy" id="1111708"/>
    <lineage>
        <taxon>Bacteria</taxon>
        <taxon>Bacillati</taxon>
        <taxon>Cyanobacteriota</taxon>
        <taxon>Cyanophyceae</taxon>
        <taxon>Synechococcales</taxon>
        <taxon>Merismopediaceae</taxon>
        <taxon>Synechocystis</taxon>
    </lineage>
</organism>
<proteinExistence type="inferred from homology"/>
<dbReference type="STRING" id="1148.gene:10498498"/>
<dbReference type="Pfam" id="PF03795">
    <property type="entry name" value="YCII"/>
    <property type="match status" value="1"/>
</dbReference>
<sequence>MAKYVLWGTYCDNVEEKRAPHRQAHLDGLKVQKESGVLVTIGPTKDLRQVFAIYDAPDQDTVEKLVQGDPYWQNGIWTEYEVKEWIQAF</sequence>
<dbReference type="PhylomeDB" id="P73587"/>
<protein>
    <submittedName>
        <fullName evidence="3">Ssl2595 protein</fullName>
    </submittedName>
</protein>
<dbReference type="InterPro" id="IPR011008">
    <property type="entry name" value="Dimeric_a/b-barrel"/>
</dbReference>
<dbReference type="eggNOG" id="COG2350">
    <property type="taxonomic scope" value="Bacteria"/>
</dbReference>
<dbReference type="NCBIfam" id="NF009506">
    <property type="entry name" value="PRK12864.1"/>
    <property type="match status" value="1"/>
</dbReference>
<dbReference type="EMBL" id="BA000022">
    <property type="protein sequence ID" value="BAA17631.1"/>
    <property type="molecule type" value="Genomic_DNA"/>
</dbReference>
<dbReference type="PANTHER" id="PTHR33606:SF3">
    <property type="entry name" value="PROTEIN YCII"/>
    <property type="match status" value="1"/>
</dbReference>
<keyword evidence="4" id="KW-1185">Reference proteome</keyword>
<dbReference type="EnsemblBacteria" id="BAA17631">
    <property type="protein sequence ID" value="BAA17631"/>
    <property type="gene ID" value="BAA17631"/>
</dbReference>
<dbReference type="Proteomes" id="UP000001425">
    <property type="component" value="Chromosome"/>
</dbReference>
<dbReference type="SUPFAM" id="SSF54909">
    <property type="entry name" value="Dimeric alpha+beta barrel"/>
    <property type="match status" value="1"/>
</dbReference>
<accession>P73587</accession>
<reference evidence="3 4" key="2">
    <citation type="journal article" date="1996" name="DNA Res.">
        <title>Sequence analysis of the genome of the unicellular cyanobacterium Synechocystis sp. strain PCC6803. II. Sequence determination of the entire genome and assignment of potential protein-coding regions.</title>
        <authorList>
            <person name="Kaneko T."/>
            <person name="Sato S."/>
            <person name="Kotani H."/>
            <person name="Tanaka A."/>
            <person name="Asamizu E."/>
            <person name="Nakamura Y."/>
            <person name="Miyajima N."/>
            <person name="Hirosawa M."/>
            <person name="Sugiura M."/>
            <person name="Sasamoto S."/>
            <person name="Kimura T."/>
            <person name="Hosouchi T."/>
            <person name="Matsuno A."/>
            <person name="Muraki A."/>
            <person name="Nakazaki N."/>
            <person name="Naruo K."/>
            <person name="Okumura S."/>
            <person name="Shimpo S."/>
            <person name="Takeuchi C."/>
            <person name="Wada T."/>
            <person name="Watanabe A."/>
            <person name="Yamada M."/>
            <person name="Yasuda M."/>
            <person name="Tabata S."/>
        </authorList>
    </citation>
    <scope>NUCLEOTIDE SEQUENCE [LARGE SCALE GENOMIC DNA]</scope>
    <source>
        <strain evidence="4">ATCC 27184 / PCC 6803 / Kazusa</strain>
    </source>
</reference>
<comment type="similarity">
    <text evidence="1">Belongs to the YciI family.</text>
</comment>
<name>P73587_SYNY3</name>
<dbReference type="PaxDb" id="1148-1652711"/>
<evidence type="ECO:0000256" key="1">
    <source>
        <dbReference type="ARBA" id="ARBA00007689"/>
    </source>
</evidence>
<dbReference type="KEGG" id="syn:ssl2595"/>
<dbReference type="InParanoid" id="P73587"/>
<dbReference type="Gene3D" id="3.30.70.1060">
    <property type="entry name" value="Dimeric alpha+beta barrel"/>
    <property type="match status" value="1"/>
</dbReference>
<reference evidence="3 4" key="1">
    <citation type="journal article" date="1995" name="DNA Res.">
        <title>Sequence analysis of the genome of the unicellular cyanobacterium Synechocystis sp. strain PCC6803. I. Sequence features in the 1 Mb region from map positions 64% to 92% of the genome.</title>
        <authorList>
            <person name="Kaneko T."/>
            <person name="Tanaka A."/>
            <person name="Sato S."/>
            <person name="Kotani H."/>
            <person name="Sazuka T."/>
            <person name="Miyajima N."/>
            <person name="Sugiura M."/>
            <person name="Tabata S."/>
        </authorList>
    </citation>
    <scope>NUCLEOTIDE SEQUENCE [LARGE SCALE GENOMIC DNA]</scope>
    <source>
        <strain evidence="4">ATCC 27184 / PCC 6803 / Kazusa</strain>
    </source>
</reference>
<evidence type="ECO:0000259" key="2">
    <source>
        <dbReference type="Pfam" id="PF03795"/>
    </source>
</evidence>
<evidence type="ECO:0000313" key="4">
    <source>
        <dbReference type="Proteomes" id="UP000001425"/>
    </source>
</evidence>
<dbReference type="AlphaFoldDB" id="P73587"/>
<gene>
    <name evidence="3" type="ordered locus">ssl2595</name>
</gene>
<dbReference type="InterPro" id="IPR051807">
    <property type="entry name" value="Sec-metab_biosynth-assoc"/>
</dbReference>
<feature type="domain" description="YCII-related" evidence="2">
    <location>
        <begin position="3"/>
        <end position="85"/>
    </location>
</feature>
<dbReference type="PIR" id="S77297">
    <property type="entry name" value="S77297"/>
</dbReference>
<dbReference type="PANTHER" id="PTHR33606">
    <property type="entry name" value="PROTEIN YCII"/>
    <property type="match status" value="1"/>
</dbReference>